<feature type="chain" id="PRO_5046545842" description="tRNA (Guanine-N1)-methyltransferase" evidence="3">
    <location>
        <begin position="24"/>
        <end position="227"/>
    </location>
</feature>
<feature type="transmembrane region" description="Helical" evidence="2">
    <location>
        <begin position="154"/>
        <end position="172"/>
    </location>
</feature>
<evidence type="ECO:0008006" key="6">
    <source>
        <dbReference type="Google" id="ProtNLM"/>
    </source>
</evidence>
<evidence type="ECO:0000256" key="2">
    <source>
        <dbReference type="SAM" id="Phobius"/>
    </source>
</evidence>
<organism evidence="4 5">
    <name type="scientific">Pedobacter montanisoli</name>
    <dbReference type="NCBI Taxonomy" id="2923277"/>
    <lineage>
        <taxon>Bacteria</taxon>
        <taxon>Pseudomonadati</taxon>
        <taxon>Bacteroidota</taxon>
        <taxon>Sphingobacteriia</taxon>
        <taxon>Sphingobacteriales</taxon>
        <taxon>Sphingobacteriaceae</taxon>
        <taxon>Pedobacter</taxon>
    </lineage>
</organism>
<dbReference type="Proteomes" id="UP001165460">
    <property type="component" value="Unassembled WGS sequence"/>
</dbReference>
<evidence type="ECO:0000256" key="1">
    <source>
        <dbReference type="SAM" id="Coils"/>
    </source>
</evidence>
<keyword evidence="1" id="KW-0175">Coiled coil</keyword>
<feature type="coiled-coil region" evidence="1">
    <location>
        <begin position="188"/>
        <end position="226"/>
    </location>
</feature>
<accession>A0ABS9ZVF9</accession>
<gene>
    <name evidence="4" type="ORF">MMF97_05975</name>
</gene>
<dbReference type="RefSeq" id="WP_243360558.1">
    <property type="nucleotide sequence ID" value="NZ_JALGBH010000001.1"/>
</dbReference>
<name>A0ABS9ZVF9_9SPHI</name>
<evidence type="ECO:0000256" key="3">
    <source>
        <dbReference type="SAM" id="SignalP"/>
    </source>
</evidence>
<keyword evidence="3" id="KW-0732">Signal</keyword>
<sequence>MKTKNFLAIFLVTFTLTGIQAKAQTTPVPIQTKPATTAPAKRSYSLKNDTILNKDNSLNGQYQFMLSRSIGTADGYRMINPNRLTTLWKNVTDSIRKEKDENKRLKIKIADSEKTISYLKTEISGKEASLNENVDKINEIKLLGLSFNKSSYSILVWSIIGILILALVIVITRSGKNITEAKHRTQLYNEIAEEYQNFKSKANEKERKLARELQDERNKLDELLNRK</sequence>
<feature type="signal peptide" evidence="3">
    <location>
        <begin position="1"/>
        <end position="23"/>
    </location>
</feature>
<protein>
    <recommendedName>
        <fullName evidence="6">tRNA (Guanine-N1)-methyltransferase</fullName>
    </recommendedName>
</protein>
<reference evidence="4" key="1">
    <citation type="submission" date="2022-03" db="EMBL/GenBank/DDBJ databases">
        <authorList>
            <person name="Woo C.Y."/>
        </authorList>
    </citation>
    <scope>NUCLEOTIDE SEQUENCE</scope>
    <source>
        <strain evidence="4">CYS-01</strain>
    </source>
</reference>
<keyword evidence="2" id="KW-0812">Transmembrane</keyword>
<keyword evidence="5" id="KW-1185">Reference proteome</keyword>
<proteinExistence type="predicted"/>
<dbReference type="EMBL" id="JALGBH010000001">
    <property type="protein sequence ID" value="MCJ0742253.1"/>
    <property type="molecule type" value="Genomic_DNA"/>
</dbReference>
<comment type="caution">
    <text evidence="4">The sequence shown here is derived from an EMBL/GenBank/DDBJ whole genome shotgun (WGS) entry which is preliminary data.</text>
</comment>
<evidence type="ECO:0000313" key="4">
    <source>
        <dbReference type="EMBL" id="MCJ0742253.1"/>
    </source>
</evidence>
<keyword evidence="2" id="KW-1133">Transmembrane helix</keyword>
<keyword evidence="2" id="KW-0472">Membrane</keyword>
<evidence type="ECO:0000313" key="5">
    <source>
        <dbReference type="Proteomes" id="UP001165460"/>
    </source>
</evidence>